<sequence>MAPLSPSNPICLSSISCPPSANWSWAQKSGAYCATVHQPGAPRALPWLMPGGAQSACHKDRSEAEERPLPPGRWAAHRVVKWHAPWVSLER</sequence>
<accession>A0AA39XI30</accession>
<proteinExistence type="predicted"/>
<reference evidence="1" key="1">
    <citation type="submission" date="2023-06" db="EMBL/GenBank/DDBJ databases">
        <title>Genome-scale phylogeny and comparative genomics of the fungal order Sordariales.</title>
        <authorList>
            <consortium name="Lawrence Berkeley National Laboratory"/>
            <person name="Hensen N."/>
            <person name="Bonometti L."/>
            <person name="Westerberg I."/>
            <person name="Brannstrom I.O."/>
            <person name="Guillou S."/>
            <person name="Cros-Aarteil S."/>
            <person name="Calhoun S."/>
            <person name="Haridas S."/>
            <person name="Kuo A."/>
            <person name="Mondo S."/>
            <person name="Pangilinan J."/>
            <person name="Riley R."/>
            <person name="Labutti K."/>
            <person name="Andreopoulos B."/>
            <person name="Lipzen A."/>
            <person name="Chen C."/>
            <person name="Yanf M."/>
            <person name="Daum C."/>
            <person name="Ng V."/>
            <person name="Clum A."/>
            <person name="Steindorff A."/>
            <person name="Ohm R."/>
            <person name="Martin F."/>
            <person name="Silar P."/>
            <person name="Natvig D."/>
            <person name="Lalanne C."/>
            <person name="Gautier V."/>
            <person name="Ament-Velasquez S.L."/>
            <person name="Kruys A."/>
            <person name="Hutchinson M.I."/>
            <person name="Powell A.J."/>
            <person name="Barry K."/>
            <person name="Miller A.N."/>
            <person name="Grigoriev I.V."/>
            <person name="Debuchy R."/>
            <person name="Gladieux P."/>
            <person name="Thoren M.H."/>
            <person name="Johannesson H."/>
        </authorList>
    </citation>
    <scope>NUCLEOTIDE SEQUENCE</scope>
    <source>
        <strain evidence="1">CBS 606.72</strain>
    </source>
</reference>
<comment type="caution">
    <text evidence="1">The sequence shown here is derived from an EMBL/GenBank/DDBJ whole genome shotgun (WGS) entry which is preliminary data.</text>
</comment>
<gene>
    <name evidence="1" type="ORF">B0T14DRAFT_508232</name>
</gene>
<protein>
    <submittedName>
        <fullName evidence="1">Uncharacterized protein</fullName>
    </submittedName>
</protein>
<dbReference type="EMBL" id="JAULSU010000001">
    <property type="protein sequence ID" value="KAK0634016.1"/>
    <property type="molecule type" value="Genomic_DNA"/>
</dbReference>
<evidence type="ECO:0000313" key="1">
    <source>
        <dbReference type="EMBL" id="KAK0634016.1"/>
    </source>
</evidence>
<dbReference type="AlphaFoldDB" id="A0AA39XI30"/>
<organism evidence="1 2">
    <name type="scientific">Immersiella caudata</name>
    <dbReference type="NCBI Taxonomy" id="314043"/>
    <lineage>
        <taxon>Eukaryota</taxon>
        <taxon>Fungi</taxon>
        <taxon>Dikarya</taxon>
        <taxon>Ascomycota</taxon>
        <taxon>Pezizomycotina</taxon>
        <taxon>Sordariomycetes</taxon>
        <taxon>Sordariomycetidae</taxon>
        <taxon>Sordariales</taxon>
        <taxon>Lasiosphaeriaceae</taxon>
        <taxon>Immersiella</taxon>
    </lineage>
</organism>
<keyword evidence="2" id="KW-1185">Reference proteome</keyword>
<name>A0AA39XI30_9PEZI</name>
<evidence type="ECO:0000313" key="2">
    <source>
        <dbReference type="Proteomes" id="UP001175000"/>
    </source>
</evidence>
<dbReference type="Proteomes" id="UP001175000">
    <property type="component" value="Unassembled WGS sequence"/>
</dbReference>